<feature type="region of interest" description="Disordered" evidence="1">
    <location>
        <begin position="227"/>
        <end position="255"/>
    </location>
</feature>
<evidence type="ECO:0000313" key="2">
    <source>
        <dbReference type="EMBL" id="CAA9284575.1"/>
    </source>
</evidence>
<protein>
    <submittedName>
        <fullName evidence="2">Heliorhodopsin</fullName>
    </submittedName>
</protein>
<sequence length="267" mass="28893">GGHEHGRRRGHSTTGGRGAVPRPAPLQPHRRCRPRGPGRAGARPGQRLQPAGDGELPGRPAGERLVRAGGAVRHPDRSGRGRLPRPVRGGAPGRGVADLLRSLPGGAAGQPQLLPLGRVRAVQLADDRAHRPAHRDLRRGRADRDLRGERLDDPVRLAAGEVPPARRRRLAAVRLRLPGRDRAVAVRRALHPRPRRRQRRGAAGVRVRDHRVAVPAVQRLRRQPVAAVPPGRPVGRLPGRRARVHHPEPGGEVGAGLAGVRRHARRV</sequence>
<dbReference type="EMBL" id="CADCTP010000358">
    <property type="protein sequence ID" value="CAA9284575.1"/>
    <property type="molecule type" value="Genomic_DNA"/>
</dbReference>
<feature type="compositionally biased region" description="Low complexity" evidence="1">
    <location>
        <begin position="37"/>
        <end position="47"/>
    </location>
</feature>
<reference evidence="2" key="1">
    <citation type="submission" date="2020-02" db="EMBL/GenBank/DDBJ databases">
        <authorList>
            <person name="Meier V. D."/>
        </authorList>
    </citation>
    <scope>NUCLEOTIDE SEQUENCE</scope>
    <source>
        <strain evidence="2">AVDCRST_MAG41</strain>
    </source>
</reference>
<feature type="compositionally biased region" description="Low complexity" evidence="1">
    <location>
        <begin position="227"/>
        <end position="237"/>
    </location>
</feature>
<feature type="compositionally biased region" description="Basic residues" evidence="1">
    <location>
        <begin position="1"/>
        <end position="11"/>
    </location>
</feature>
<gene>
    <name evidence="2" type="ORF">AVDCRST_MAG41-3878</name>
</gene>
<dbReference type="AlphaFoldDB" id="A0A6J4JQ42"/>
<name>A0A6J4JQ42_9ACTN</name>
<organism evidence="2">
    <name type="scientific">uncultured Mycobacteriales bacterium</name>
    <dbReference type="NCBI Taxonomy" id="581187"/>
    <lineage>
        <taxon>Bacteria</taxon>
        <taxon>Bacillati</taxon>
        <taxon>Actinomycetota</taxon>
        <taxon>Actinomycetes</taxon>
        <taxon>Mycobacteriales</taxon>
        <taxon>environmental samples</taxon>
    </lineage>
</organism>
<proteinExistence type="predicted"/>
<evidence type="ECO:0000256" key="1">
    <source>
        <dbReference type="SAM" id="MobiDB-lite"/>
    </source>
</evidence>
<accession>A0A6J4JQ42</accession>
<feature type="non-terminal residue" evidence="2">
    <location>
        <position position="1"/>
    </location>
</feature>
<feature type="non-terminal residue" evidence="2">
    <location>
        <position position="267"/>
    </location>
</feature>
<feature type="region of interest" description="Disordered" evidence="1">
    <location>
        <begin position="1"/>
        <end position="97"/>
    </location>
</feature>